<sequence>MIAAAAKSYHEFSIMENCEEDAYVALANAQRNPLDRQVSHLYEQWRLKNYGSRDSNNLIDILKRKQTELQALNSNLCIKENPIICVLVTPIMQRVYMTELVNEMIFIDTSGSCDQTNTCITFIFVASKVGALPICIINRYYVAFGTYRY</sequence>
<organism evidence="1 2">
    <name type="scientific">Hypothenemus hampei</name>
    <name type="common">Coffee berry borer</name>
    <dbReference type="NCBI Taxonomy" id="57062"/>
    <lineage>
        <taxon>Eukaryota</taxon>
        <taxon>Metazoa</taxon>
        <taxon>Ecdysozoa</taxon>
        <taxon>Arthropoda</taxon>
        <taxon>Hexapoda</taxon>
        <taxon>Insecta</taxon>
        <taxon>Pterygota</taxon>
        <taxon>Neoptera</taxon>
        <taxon>Endopterygota</taxon>
        <taxon>Coleoptera</taxon>
        <taxon>Polyphaga</taxon>
        <taxon>Cucujiformia</taxon>
        <taxon>Curculionidae</taxon>
        <taxon>Scolytinae</taxon>
        <taxon>Hypothenemus</taxon>
    </lineage>
</organism>
<dbReference type="EMBL" id="JBDJPC010000013">
    <property type="protein sequence ID" value="KAL1488661.1"/>
    <property type="molecule type" value="Genomic_DNA"/>
</dbReference>
<keyword evidence="2" id="KW-1185">Reference proteome</keyword>
<reference evidence="1 2" key="1">
    <citation type="submission" date="2024-05" db="EMBL/GenBank/DDBJ databases">
        <title>Genetic variation in Jamaican populations of the coffee berry borer (Hypothenemus hampei).</title>
        <authorList>
            <person name="Errbii M."/>
            <person name="Myrie A."/>
        </authorList>
    </citation>
    <scope>NUCLEOTIDE SEQUENCE [LARGE SCALE GENOMIC DNA]</scope>
    <source>
        <strain evidence="1">JA-Hopewell-2020-01-JO</strain>
        <tissue evidence="1">Whole body</tissue>
    </source>
</reference>
<dbReference type="PANTHER" id="PTHR35385:SF2">
    <property type="entry name" value="PROTEIN B, PUTATIVE-RELATED"/>
    <property type="match status" value="1"/>
</dbReference>
<comment type="caution">
    <text evidence="1">The sequence shown here is derived from an EMBL/GenBank/DDBJ whole genome shotgun (WGS) entry which is preliminary data.</text>
</comment>
<dbReference type="AlphaFoldDB" id="A0ABD1E1V5"/>
<dbReference type="PANTHER" id="PTHR35385">
    <property type="entry name" value="PROTEIN B, PUTATIVE-RELATED-RELATED"/>
    <property type="match status" value="1"/>
</dbReference>
<dbReference type="Proteomes" id="UP001566132">
    <property type="component" value="Unassembled WGS sequence"/>
</dbReference>
<protein>
    <submittedName>
        <fullName evidence="1">Uncharacterized protein</fullName>
    </submittedName>
</protein>
<gene>
    <name evidence="1" type="ORF">ABEB36_014461</name>
</gene>
<proteinExistence type="predicted"/>
<evidence type="ECO:0000313" key="1">
    <source>
        <dbReference type="EMBL" id="KAL1488661.1"/>
    </source>
</evidence>
<evidence type="ECO:0000313" key="2">
    <source>
        <dbReference type="Proteomes" id="UP001566132"/>
    </source>
</evidence>
<name>A0ABD1E1V5_HYPHA</name>
<accession>A0ABD1E1V5</accession>